<dbReference type="OrthoDB" id="622163at2"/>
<dbReference type="Proteomes" id="UP000245999">
    <property type="component" value="Chromosome"/>
</dbReference>
<proteinExistence type="predicted"/>
<dbReference type="Pfam" id="PF12771">
    <property type="entry name" value="SusD-like_2"/>
    <property type="match status" value="1"/>
</dbReference>
<organism evidence="2 3">
    <name type="scientific">Hymenobacter nivis</name>
    <dbReference type="NCBI Taxonomy" id="1850093"/>
    <lineage>
        <taxon>Bacteria</taxon>
        <taxon>Pseudomonadati</taxon>
        <taxon>Bacteroidota</taxon>
        <taxon>Cytophagia</taxon>
        <taxon>Cytophagales</taxon>
        <taxon>Hymenobacteraceae</taxon>
        <taxon>Hymenobacter</taxon>
    </lineage>
</organism>
<dbReference type="InterPro" id="IPR041662">
    <property type="entry name" value="SusD-like_2"/>
</dbReference>
<accession>A0A2Z3GP71</accession>
<gene>
    <name evidence="2" type="ORF">DDQ68_09940</name>
</gene>
<feature type="compositionally biased region" description="Basic residues" evidence="1">
    <location>
        <begin position="11"/>
        <end position="23"/>
    </location>
</feature>
<dbReference type="KEGG" id="hnv:DDQ68_09940"/>
<dbReference type="SUPFAM" id="SSF48452">
    <property type="entry name" value="TPR-like"/>
    <property type="match status" value="1"/>
</dbReference>
<protein>
    <recommendedName>
        <fullName evidence="4">SusD/RagB family nutrient-binding outer membrane lipoprotein</fullName>
    </recommendedName>
</protein>
<dbReference type="Gene3D" id="1.25.40.390">
    <property type="match status" value="1"/>
</dbReference>
<evidence type="ECO:0000313" key="3">
    <source>
        <dbReference type="Proteomes" id="UP000245999"/>
    </source>
</evidence>
<reference evidence="3" key="1">
    <citation type="submission" date="2018-04" db="EMBL/GenBank/DDBJ databases">
        <title>Complete genome of Antarctic heterotrophic bacterium Hymenobacter nivis.</title>
        <authorList>
            <person name="Terashima M."/>
        </authorList>
    </citation>
    <scope>NUCLEOTIDE SEQUENCE [LARGE SCALE GENOMIC DNA]</scope>
    <source>
        <strain evidence="3">NBRC 111535</strain>
    </source>
</reference>
<feature type="region of interest" description="Disordered" evidence="1">
    <location>
        <begin position="1"/>
        <end position="23"/>
    </location>
</feature>
<sequence>MGGPGEPPAHHTGRVRAGRARPVRRHHAAVVGANPGVGTSSTTNLTPGSTITDFYGSWYARDIAGYFEVITYHELKFIEAEAAFRAGNKARALAALKEGIRAHMKKIGAGGTFSPPAVTLPAITDAQIAAYLASAAVPQTEADLTTLRPIMEQKYIALFLNPDSWSDLRRLDFDPNIYVNFTYPSNANPVLASKTDPTLRYPRRLLPGATEVLYNPAEIARIGGNDADYITRPMWFDSK</sequence>
<dbReference type="EMBL" id="CP029145">
    <property type="protein sequence ID" value="AWM33066.1"/>
    <property type="molecule type" value="Genomic_DNA"/>
</dbReference>
<evidence type="ECO:0008006" key="4">
    <source>
        <dbReference type="Google" id="ProtNLM"/>
    </source>
</evidence>
<dbReference type="AlphaFoldDB" id="A0A2Z3GP71"/>
<evidence type="ECO:0000313" key="2">
    <source>
        <dbReference type="EMBL" id="AWM33066.1"/>
    </source>
</evidence>
<name>A0A2Z3GP71_9BACT</name>
<evidence type="ECO:0000256" key="1">
    <source>
        <dbReference type="SAM" id="MobiDB-lite"/>
    </source>
</evidence>
<keyword evidence="3" id="KW-1185">Reference proteome</keyword>
<dbReference type="InterPro" id="IPR011990">
    <property type="entry name" value="TPR-like_helical_dom_sf"/>
</dbReference>